<dbReference type="EMBL" id="BK059104">
    <property type="protein sequence ID" value="DAE30541.1"/>
    <property type="molecule type" value="Genomic_DNA"/>
</dbReference>
<organism evidence="1">
    <name type="scientific">virus sp. ctiha2</name>
    <dbReference type="NCBI Taxonomy" id="2827299"/>
    <lineage>
        <taxon>Viruses</taxon>
    </lineage>
</organism>
<evidence type="ECO:0000313" key="1">
    <source>
        <dbReference type="EMBL" id="DAE30541.1"/>
    </source>
</evidence>
<name>A0A8S5RHI9_9VIRU</name>
<reference evidence="1" key="1">
    <citation type="journal article" date="2021" name="Proc. Natl. Acad. Sci. U.S.A.">
        <title>A Catalog of Tens of Thousands of Viruses from Human Metagenomes Reveals Hidden Associations with Chronic Diseases.</title>
        <authorList>
            <person name="Tisza M.J."/>
            <person name="Buck C.B."/>
        </authorList>
    </citation>
    <scope>NUCLEOTIDE SEQUENCE</scope>
    <source>
        <strain evidence="1">Ctiha2</strain>
    </source>
</reference>
<proteinExistence type="predicted"/>
<protein>
    <submittedName>
        <fullName evidence="1">Uncharacterized protein</fullName>
    </submittedName>
</protein>
<sequence>MRISRRLDRCLSIINNGQRAGRYSTFYNVDHI</sequence>
<accession>A0A8S5RHI9</accession>